<feature type="binding site" evidence="10">
    <location>
        <position position="187"/>
    </location>
    <ligand>
        <name>Mn(2+)</name>
        <dbReference type="ChEBI" id="CHEBI:29035"/>
    </ligand>
</feature>
<keyword evidence="4 10" id="KW-0312">Gluconeogenesis</keyword>
<comment type="catalytic activity">
    <reaction evidence="9 10">
        <text>oxaloacetate + ATP = phosphoenolpyruvate + ADP + CO2</text>
        <dbReference type="Rhea" id="RHEA:18617"/>
        <dbReference type="ChEBI" id="CHEBI:16452"/>
        <dbReference type="ChEBI" id="CHEBI:16526"/>
        <dbReference type="ChEBI" id="CHEBI:30616"/>
        <dbReference type="ChEBI" id="CHEBI:58702"/>
        <dbReference type="ChEBI" id="CHEBI:456216"/>
        <dbReference type="EC" id="4.1.1.49"/>
    </reaction>
</comment>
<keyword evidence="7 10" id="KW-0067">ATP-binding</keyword>
<dbReference type="Gene3D" id="3.90.228.20">
    <property type="match status" value="1"/>
</dbReference>
<dbReference type="GO" id="GO:0046872">
    <property type="term" value="F:metal ion binding"/>
    <property type="evidence" value="ECO:0007669"/>
    <property type="project" value="UniProtKB-KW"/>
</dbReference>
<dbReference type="PANTHER" id="PTHR30031:SF0">
    <property type="entry name" value="PHOSPHOENOLPYRUVATE CARBOXYKINASE (ATP)"/>
    <property type="match status" value="1"/>
</dbReference>
<feature type="binding site" evidence="10">
    <location>
        <position position="307"/>
    </location>
    <ligand>
        <name>ATP</name>
        <dbReference type="ChEBI" id="CHEBI:30616"/>
    </ligand>
</feature>
<evidence type="ECO:0000256" key="5">
    <source>
        <dbReference type="ARBA" id="ARBA00022741"/>
    </source>
</evidence>
<feature type="binding site" evidence="10">
    <location>
        <position position="206"/>
    </location>
    <ligand>
        <name>Mn(2+)</name>
        <dbReference type="ChEBI" id="CHEBI:29035"/>
    </ligand>
</feature>
<dbReference type="InterPro" id="IPR013035">
    <property type="entry name" value="PEP_carboxykinase_C"/>
</dbReference>
<comment type="caution">
    <text evidence="11">The sequence shown here is derived from an EMBL/GenBank/DDBJ whole genome shotgun (WGS) entry which is preliminary data.</text>
</comment>
<evidence type="ECO:0000256" key="10">
    <source>
        <dbReference type="HAMAP-Rule" id="MF_00453"/>
    </source>
</evidence>
<feature type="binding site" evidence="10">
    <location>
        <begin position="222"/>
        <end position="230"/>
    </location>
    <ligand>
        <name>ATP</name>
        <dbReference type="ChEBI" id="CHEBI:30616"/>
    </ligand>
</feature>
<evidence type="ECO:0000256" key="2">
    <source>
        <dbReference type="ARBA" id="ARBA00006052"/>
    </source>
</evidence>
<dbReference type="EC" id="4.1.1.49" evidence="3 10"/>
<feature type="binding site" evidence="10">
    <location>
        <position position="47"/>
    </location>
    <ligand>
        <name>substrate</name>
    </ligand>
</feature>
<dbReference type="AlphaFoldDB" id="A0A7W4WA98"/>
<feature type="binding site" evidence="10">
    <location>
        <position position="187"/>
    </location>
    <ligand>
        <name>substrate</name>
    </ligand>
</feature>
<gene>
    <name evidence="10" type="primary">pckA</name>
    <name evidence="11" type="ORF">FHS09_001377</name>
</gene>
<organism evidence="11 12">
    <name type="scientific">Microbulbifer rhizosphaerae</name>
    <dbReference type="NCBI Taxonomy" id="1562603"/>
    <lineage>
        <taxon>Bacteria</taxon>
        <taxon>Pseudomonadati</taxon>
        <taxon>Pseudomonadota</taxon>
        <taxon>Gammaproteobacteria</taxon>
        <taxon>Cellvibrionales</taxon>
        <taxon>Microbulbiferaceae</taxon>
        <taxon>Microbulbifer</taxon>
    </lineage>
</organism>
<name>A0A7W4WA98_9GAMM</name>
<evidence type="ECO:0000313" key="12">
    <source>
        <dbReference type="Proteomes" id="UP000535937"/>
    </source>
</evidence>
<dbReference type="PANTHER" id="PTHR30031">
    <property type="entry name" value="PHOSPHOENOLPYRUVATE CARBOXYKINASE ATP"/>
    <property type="match status" value="1"/>
</dbReference>
<dbReference type="GO" id="GO:0005524">
    <property type="term" value="F:ATP binding"/>
    <property type="evidence" value="ECO:0007669"/>
    <property type="project" value="UniProtKB-UniRule"/>
</dbReference>
<comment type="similarity">
    <text evidence="2 10">Belongs to the phosphoenolpyruvate carboxykinase (ATP) family.</text>
</comment>
<comment type="subcellular location">
    <subcellularLocation>
        <location evidence="10">Cytoplasm</location>
    </subcellularLocation>
</comment>
<reference evidence="11 12" key="1">
    <citation type="submission" date="2020-08" db="EMBL/GenBank/DDBJ databases">
        <title>Genomic Encyclopedia of Type Strains, Phase III (KMG-III): the genomes of soil and plant-associated and newly described type strains.</title>
        <authorList>
            <person name="Whitman W."/>
        </authorList>
    </citation>
    <scope>NUCLEOTIDE SEQUENCE [LARGE SCALE GENOMIC DNA]</scope>
    <source>
        <strain evidence="11 12">CECT 8799</strain>
    </source>
</reference>
<keyword evidence="6 10" id="KW-0210">Decarboxylase</keyword>
<evidence type="ECO:0000256" key="8">
    <source>
        <dbReference type="ARBA" id="ARBA00023239"/>
    </source>
</evidence>
<proteinExistence type="inferred from homology"/>
<dbReference type="HAMAP" id="MF_00453">
    <property type="entry name" value="PEPCK_ATP"/>
    <property type="match status" value="1"/>
</dbReference>
<keyword evidence="11" id="KW-0418">Kinase</keyword>
<feature type="binding site" evidence="10">
    <location>
        <position position="243"/>
    </location>
    <ligand>
        <name>Mn(2+)</name>
        <dbReference type="ChEBI" id="CHEBI:29035"/>
    </ligand>
</feature>
<dbReference type="GO" id="GO:0006094">
    <property type="term" value="P:gluconeogenesis"/>
    <property type="evidence" value="ECO:0007669"/>
    <property type="project" value="UniProtKB-UniRule"/>
</dbReference>
<evidence type="ECO:0000256" key="7">
    <source>
        <dbReference type="ARBA" id="ARBA00022840"/>
    </source>
</evidence>
<keyword evidence="11" id="KW-0670">Pyruvate</keyword>
<dbReference type="EMBL" id="JACHWZ010000005">
    <property type="protein sequence ID" value="MBB3060558.1"/>
    <property type="molecule type" value="Genomic_DNA"/>
</dbReference>
<keyword evidence="10" id="KW-0464">Manganese</keyword>
<comment type="caution">
    <text evidence="10">Lacks conserved residue(s) required for the propagation of feature annotation.</text>
</comment>
<evidence type="ECO:0000256" key="4">
    <source>
        <dbReference type="ARBA" id="ARBA00022432"/>
    </source>
</evidence>
<keyword evidence="11" id="KW-0808">Transferase</keyword>
<keyword evidence="10" id="KW-0963">Cytoplasm</keyword>
<dbReference type="Proteomes" id="UP000535937">
    <property type="component" value="Unassembled WGS sequence"/>
</dbReference>
<feature type="binding site" evidence="10">
    <location>
        <position position="206"/>
    </location>
    <ligand>
        <name>ATP</name>
        <dbReference type="ChEBI" id="CHEBI:30616"/>
    </ligand>
</feature>
<comment type="function">
    <text evidence="10">Involved in the gluconeogenesis. Catalyzes the conversion of oxaloacetate (OAA) to phosphoenolpyruvate (PEP) through direct phosphoryl transfer between the nucleoside triphosphate and OAA.</text>
</comment>
<feature type="binding site" evidence="10">
    <location>
        <position position="181"/>
    </location>
    <ligand>
        <name>substrate</name>
    </ligand>
</feature>
<evidence type="ECO:0000256" key="3">
    <source>
        <dbReference type="ARBA" id="ARBA00012363"/>
    </source>
</evidence>
<keyword evidence="8 10" id="KW-0456">Lyase</keyword>
<protein>
    <recommendedName>
        <fullName evidence="3 10">Phosphoenolpyruvate carboxykinase (ATP)</fullName>
        <shortName evidence="10">PCK</shortName>
        <shortName evidence="10">PEP carboxykinase</shortName>
        <shortName evidence="10">PEPCK</shortName>
        <ecNumber evidence="3 10">4.1.1.49</ecNumber>
    </recommendedName>
</protein>
<keyword evidence="12" id="KW-1185">Reference proteome</keyword>
<dbReference type="GO" id="GO:0005829">
    <property type="term" value="C:cytosol"/>
    <property type="evidence" value="ECO:0007669"/>
    <property type="project" value="TreeGrafter"/>
</dbReference>
<evidence type="ECO:0000256" key="6">
    <source>
        <dbReference type="ARBA" id="ARBA00022793"/>
    </source>
</evidence>
<dbReference type="NCBIfam" id="TIGR00224">
    <property type="entry name" value="pckA"/>
    <property type="match status" value="1"/>
</dbReference>
<dbReference type="RefSeq" id="WP_183458043.1">
    <property type="nucleotide sequence ID" value="NZ_JACHWZ010000005.1"/>
</dbReference>
<dbReference type="InterPro" id="IPR001272">
    <property type="entry name" value="PEP_carboxykinase_ATP"/>
</dbReference>
<dbReference type="GO" id="GO:0016301">
    <property type="term" value="F:kinase activity"/>
    <property type="evidence" value="ECO:0007669"/>
    <property type="project" value="UniProtKB-KW"/>
</dbReference>
<dbReference type="Gene3D" id="3.40.449.10">
    <property type="entry name" value="Phosphoenolpyruvate Carboxykinase, domain 1"/>
    <property type="match status" value="1"/>
</dbReference>
<dbReference type="InterPro" id="IPR008210">
    <property type="entry name" value="PEP_carboxykinase_N"/>
</dbReference>
<sequence length="519" mass="56645">MAQIDDTAQVFRNLAPAQLVEQALARGEGGLSETGALVTETGARTGRSPADRFIVEEPSTADSIDWGSVNRPFPQDRFDVLWKRVEEFVAGGDSFVQLLHVGQDEDHYLPVVVTAQTAWHSLFAHNMFIRTDKYNPKGKEEWRILHAANFVCEPERDGTNSDGCVIINFAARKVLLAGMRYAGEMKKAMFSVQNFLLPEKDVMSMHCAANVGRDGDTCLFFGLSGTGKTTLSADPERYLIGDDEHGWAKGAVFNIEGGCYAKTINLSRENEPVIWEAIRFGAIVENVVTDESGVPDYDDTSLSENGRCSYPLEHVEMRQPENRAGEPKNVIFLTCDVSGVLPPVSILSKEAAAYHFLSGYTARVGSTELGAEAGIHPTFSTCFGAPFMPRPPREYADLLMKRIEDFGSRVYLVNTGWTGGAGGSSQNQGKRFPIPVTRAVVAAIQSGALEDAETEHLDILNLDIPLEVPGVDKGFLNPRSAWADTAAYDQQARKLAGLFAENIEKFQVSDGVRAAGPQA</sequence>
<feature type="binding site" evidence="10">
    <location>
        <position position="307"/>
    </location>
    <ligand>
        <name>substrate</name>
    </ligand>
</feature>
<keyword evidence="10" id="KW-0479">Metal-binding</keyword>
<evidence type="ECO:0000256" key="9">
    <source>
        <dbReference type="ARBA" id="ARBA00047371"/>
    </source>
</evidence>
<feature type="binding site" evidence="10">
    <location>
        <position position="187"/>
    </location>
    <ligand>
        <name>ATP</name>
        <dbReference type="ChEBI" id="CHEBI:30616"/>
    </ligand>
</feature>
<feature type="binding site" evidence="10">
    <location>
        <position position="271"/>
    </location>
    <ligand>
        <name>ATP</name>
        <dbReference type="ChEBI" id="CHEBI:30616"/>
    </ligand>
</feature>
<dbReference type="NCBIfam" id="NF006820">
    <property type="entry name" value="PRK09344.1-2"/>
    <property type="match status" value="1"/>
</dbReference>
<dbReference type="PIRSF" id="PIRSF006294">
    <property type="entry name" value="PEP_crbxkin"/>
    <property type="match status" value="1"/>
</dbReference>
<evidence type="ECO:0000256" key="1">
    <source>
        <dbReference type="ARBA" id="ARBA00004742"/>
    </source>
</evidence>
<dbReference type="GO" id="GO:0004612">
    <property type="term" value="F:phosphoenolpyruvate carboxykinase (ATP) activity"/>
    <property type="evidence" value="ECO:0007669"/>
    <property type="project" value="UniProtKB-UniRule"/>
</dbReference>
<dbReference type="NCBIfam" id="NF006821">
    <property type="entry name" value="PRK09344.1-3"/>
    <property type="match status" value="1"/>
</dbReference>
<keyword evidence="5 10" id="KW-0547">Nucleotide-binding</keyword>
<dbReference type="Gene3D" id="2.170.8.10">
    <property type="entry name" value="Phosphoenolpyruvate Carboxykinase, domain 2"/>
    <property type="match status" value="1"/>
</dbReference>
<comment type="subunit">
    <text evidence="10">Monomer.</text>
</comment>
<comment type="cofactor">
    <cofactor evidence="10">
        <name>Mn(2+)</name>
        <dbReference type="ChEBI" id="CHEBI:29035"/>
    </cofactor>
    <text evidence="10">Binds 1 Mn(2+) ion per subunit.</text>
</comment>
<evidence type="ECO:0000313" key="11">
    <source>
        <dbReference type="EMBL" id="MBB3060558.1"/>
    </source>
</evidence>
<dbReference type="SUPFAM" id="SSF68923">
    <property type="entry name" value="PEP carboxykinase N-terminal domain"/>
    <property type="match status" value="1"/>
</dbReference>
<accession>A0A7W4WA98</accession>
<dbReference type="SUPFAM" id="SSF53795">
    <property type="entry name" value="PEP carboxykinase-like"/>
    <property type="match status" value="1"/>
</dbReference>
<dbReference type="NCBIfam" id="NF006823">
    <property type="entry name" value="PRK09344.1-5"/>
    <property type="match status" value="1"/>
</dbReference>
<comment type="pathway">
    <text evidence="1 10">Carbohydrate biosynthesis; gluconeogenesis.</text>
</comment>
<feature type="binding site" evidence="10">
    <location>
        <position position="437"/>
    </location>
    <ligand>
        <name>ATP</name>
        <dbReference type="ChEBI" id="CHEBI:30616"/>
    </ligand>
</feature>
<dbReference type="UniPathway" id="UPA00138"/>
<dbReference type="Pfam" id="PF01293">
    <property type="entry name" value="PEPCK_ATP"/>
    <property type="match status" value="1"/>
</dbReference>